<evidence type="ECO:0000259" key="3">
    <source>
        <dbReference type="PROSITE" id="PS51388"/>
    </source>
</evidence>
<feature type="compositionally biased region" description="Basic and acidic residues" evidence="2">
    <location>
        <begin position="20"/>
        <end position="32"/>
    </location>
</feature>
<reference evidence="4 5" key="1">
    <citation type="journal article" date="2012" name="Eukaryot. Cell">
        <title>Genome sequence of the fungus Glarea lozoyensis: the first genome sequence of a species from the Helotiaceae family.</title>
        <authorList>
            <person name="Youssar L."/>
            <person name="Gruening B.A."/>
            <person name="Erxleben A."/>
            <person name="Guenther S."/>
            <person name="Huettel W."/>
        </authorList>
    </citation>
    <scope>NUCLEOTIDE SEQUENCE [LARGE SCALE GENOMIC DNA]</scope>
    <source>
        <strain evidence="5">ATCC 74030 / MF5533</strain>
    </source>
</reference>
<dbReference type="PANTHER" id="PTHR11566:SF131">
    <property type="entry name" value="GTPASE, PUTATIVE (AFU_ORTHOLOGUE AFUA_6G07630)-RELATED"/>
    <property type="match status" value="1"/>
</dbReference>
<dbReference type="GO" id="GO:0005737">
    <property type="term" value="C:cytoplasm"/>
    <property type="evidence" value="ECO:0007669"/>
    <property type="project" value="TreeGrafter"/>
</dbReference>
<dbReference type="PANTHER" id="PTHR11566">
    <property type="entry name" value="DYNAMIN"/>
    <property type="match status" value="1"/>
</dbReference>
<dbReference type="GO" id="GO:0008017">
    <property type="term" value="F:microtubule binding"/>
    <property type="evidence" value="ECO:0007669"/>
    <property type="project" value="TreeGrafter"/>
</dbReference>
<sequence>MPPNRVKGDFTVTSFGYPTPKERTMSNEPPDNKIEEWNLKKSQGILEDAHGHLPVGCRRSPAQDTHHDLPHRDASPTEAREVDGHPGGLHLVGKDVKTALDAIDKIRGLVGGIVTEIPQVVLTIREESELEDVLKWAQIALLNPSISPQEFVPDSNLENVAFLQHKQLRENNAVKEQAVYSPNVIAISISAPGLPALSFFDLPGLIVSAASDQYLPEAFRTMTREYVRHEKSLIIYPQNSTARLLIRQERAEHRCVGVLTNSDRVTDTTDGMFSIPEIHSTVLEELEKVEHELSSLPKVNDKAQVTVRTRLNSLENGLRGLLDNSSNVFHSQWKELCNQFSKALDAMRPMCDCAHPSDKQVKPTIYELDSDSCGEGASPVKTSPVKLVKRSGEDLGNIISPKKTKLAPKEETSPTLSLPIYRRPGVDVDEWRKANTRSKGDLGPFWEPYTDWGKGMMTLSTLKTEISKQIPAGVPDGSLDKIKREYALQSVARWDAPLQTFLAATFDILSATFQQQLDTDIKREYNETEFYKRSQAIIASFLKRSKETLHDQTMRLFKVEKSALFTMNNASFENHKKRALEWFKGRRRMARIEAYCQVYPTPAYTKALTFSQGDPRREEFMAEVYSKFKMDKLGEDKFQSEIALASYIRAYYMTARQRFCDSVCAAVNAHLIDDMFKALEYYVQAELKIDEGGEVRCQELLAGNAKVVKRRMELEDNRKRLQESLDWIRKLRQDSSADVLDTTMKDGE</sequence>
<dbReference type="Pfam" id="PF02212">
    <property type="entry name" value="GED"/>
    <property type="match status" value="1"/>
</dbReference>
<protein>
    <submittedName>
        <fullName evidence="4">Putative Dynamin-like kDa protein, mitochondrial</fullName>
    </submittedName>
</protein>
<dbReference type="GO" id="GO:0005874">
    <property type="term" value="C:microtubule"/>
    <property type="evidence" value="ECO:0007669"/>
    <property type="project" value="TreeGrafter"/>
</dbReference>
<feature type="compositionally biased region" description="Basic and acidic residues" evidence="2">
    <location>
        <begin position="64"/>
        <end position="84"/>
    </location>
</feature>
<dbReference type="PROSITE" id="PS51388">
    <property type="entry name" value="GED"/>
    <property type="match status" value="1"/>
</dbReference>
<dbReference type="Gene3D" id="3.40.50.300">
    <property type="entry name" value="P-loop containing nucleotide triphosphate hydrolases"/>
    <property type="match status" value="1"/>
</dbReference>
<keyword evidence="5" id="KW-1185">Reference proteome</keyword>
<evidence type="ECO:0000256" key="1">
    <source>
        <dbReference type="SAM" id="Coils"/>
    </source>
</evidence>
<dbReference type="Gene3D" id="1.20.120.1240">
    <property type="entry name" value="Dynamin, middle domain"/>
    <property type="match status" value="1"/>
</dbReference>
<dbReference type="AlphaFoldDB" id="H0EUY3"/>
<dbReference type="OrthoDB" id="5061070at2759"/>
<dbReference type="GO" id="GO:0031623">
    <property type="term" value="P:receptor internalization"/>
    <property type="evidence" value="ECO:0007669"/>
    <property type="project" value="TreeGrafter"/>
</dbReference>
<dbReference type="InterPro" id="IPR003130">
    <property type="entry name" value="GED"/>
</dbReference>
<dbReference type="InterPro" id="IPR022812">
    <property type="entry name" value="Dynamin"/>
</dbReference>
<dbReference type="EMBL" id="AGUE01000182">
    <property type="protein sequence ID" value="EHK97688.1"/>
    <property type="molecule type" value="Genomic_DNA"/>
</dbReference>
<feature type="domain" description="GED" evidence="3">
    <location>
        <begin position="641"/>
        <end position="736"/>
    </location>
</feature>
<dbReference type="InterPro" id="IPR027417">
    <property type="entry name" value="P-loop_NTPase"/>
</dbReference>
<dbReference type="InParanoid" id="H0EUY3"/>
<feature type="region of interest" description="Disordered" evidence="2">
    <location>
        <begin position="1"/>
        <end position="32"/>
    </location>
</feature>
<feature type="coiled-coil region" evidence="1">
    <location>
        <begin position="704"/>
        <end position="731"/>
    </location>
</feature>
<dbReference type="GO" id="GO:0005886">
    <property type="term" value="C:plasma membrane"/>
    <property type="evidence" value="ECO:0007669"/>
    <property type="project" value="TreeGrafter"/>
</dbReference>
<comment type="caution">
    <text evidence="4">The sequence shown here is derived from an EMBL/GenBank/DDBJ whole genome shotgun (WGS) entry which is preliminary data.</text>
</comment>
<dbReference type="GO" id="GO:0003924">
    <property type="term" value="F:GTPase activity"/>
    <property type="evidence" value="ECO:0007669"/>
    <property type="project" value="InterPro"/>
</dbReference>
<dbReference type="HOGENOM" id="CLU_008964_4_0_1"/>
<evidence type="ECO:0000313" key="4">
    <source>
        <dbReference type="EMBL" id="EHK97688.1"/>
    </source>
</evidence>
<dbReference type="GO" id="GO:0005525">
    <property type="term" value="F:GTP binding"/>
    <property type="evidence" value="ECO:0007669"/>
    <property type="project" value="InterPro"/>
</dbReference>
<keyword evidence="1" id="KW-0175">Coiled coil</keyword>
<proteinExistence type="predicted"/>
<dbReference type="SUPFAM" id="SSF52540">
    <property type="entry name" value="P-loop containing nucleoside triphosphate hydrolases"/>
    <property type="match status" value="1"/>
</dbReference>
<evidence type="ECO:0000256" key="2">
    <source>
        <dbReference type="SAM" id="MobiDB-lite"/>
    </source>
</evidence>
<feature type="region of interest" description="Disordered" evidence="2">
    <location>
        <begin position="58"/>
        <end position="89"/>
    </location>
</feature>
<dbReference type="InterPro" id="IPR020850">
    <property type="entry name" value="GED_dom"/>
</dbReference>
<name>H0EUY3_GLAL7</name>
<accession>H0EUY3</accession>
<organism evidence="4 5">
    <name type="scientific">Glarea lozoyensis (strain ATCC 74030 / MF5533)</name>
    <dbReference type="NCBI Taxonomy" id="1104152"/>
    <lineage>
        <taxon>Eukaryota</taxon>
        <taxon>Fungi</taxon>
        <taxon>Dikarya</taxon>
        <taxon>Ascomycota</taxon>
        <taxon>Pezizomycotina</taxon>
        <taxon>Leotiomycetes</taxon>
        <taxon>Helotiales</taxon>
        <taxon>Helotiaceae</taxon>
        <taxon>Glarea</taxon>
    </lineage>
</organism>
<evidence type="ECO:0000313" key="5">
    <source>
        <dbReference type="Proteomes" id="UP000005446"/>
    </source>
</evidence>
<gene>
    <name evidence="4" type="ORF">M7I_6573</name>
</gene>
<dbReference type="Proteomes" id="UP000005446">
    <property type="component" value="Unassembled WGS sequence"/>
</dbReference>